<keyword evidence="4" id="KW-1185">Reference proteome</keyword>
<feature type="region of interest" description="Disordered" evidence="1">
    <location>
        <begin position="37"/>
        <end position="114"/>
    </location>
</feature>
<dbReference type="SUPFAM" id="SSF46565">
    <property type="entry name" value="Chaperone J-domain"/>
    <property type="match status" value="1"/>
</dbReference>
<dbReference type="InterPro" id="IPR001623">
    <property type="entry name" value="DnaJ_domain"/>
</dbReference>
<proteinExistence type="predicted"/>
<dbReference type="CDD" id="cd06257">
    <property type="entry name" value="DnaJ"/>
    <property type="match status" value="1"/>
</dbReference>
<dbReference type="GO" id="GO:0005783">
    <property type="term" value="C:endoplasmic reticulum"/>
    <property type="evidence" value="ECO:0007669"/>
    <property type="project" value="UniProtKB-ARBA"/>
</dbReference>
<dbReference type="Proteomes" id="UP000663760">
    <property type="component" value="Chromosome 5"/>
</dbReference>
<feature type="region of interest" description="Disordered" evidence="1">
    <location>
        <begin position="144"/>
        <end position="206"/>
    </location>
</feature>
<name>A0A7I8KI80_SPIIN</name>
<dbReference type="Gene3D" id="1.10.287.110">
    <property type="entry name" value="DnaJ domain"/>
    <property type="match status" value="1"/>
</dbReference>
<evidence type="ECO:0000313" key="4">
    <source>
        <dbReference type="Proteomes" id="UP000663760"/>
    </source>
</evidence>
<evidence type="ECO:0000259" key="2">
    <source>
        <dbReference type="PROSITE" id="PS50076"/>
    </source>
</evidence>
<dbReference type="PRINTS" id="PR00625">
    <property type="entry name" value="JDOMAIN"/>
</dbReference>
<feature type="compositionally biased region" description="Basic residues" evidence="1">
    <location>
        <begin position="85"/>
        <end position="104"/>
    </location>
</feature>
<dbReference type="SMART" id="SM00271">
    <property type="entry name" value="DnaJ"/>
    <property type="match status" value="1"/>
</dbReference>
<dbReference type="OrthoDB" id="10250354at2759"/>
<dbReference type="AlphaFoldDB" id="A0A7I8KI80"/>
<dbReference type="Pfam" id="PF00226">
    <property type="entry name" value="DnaJ"/>
    <property type="match status" value="1"/>
</dbReference>
<evidence type="ECO:0000313" key="3">
    <source>
        <dbReference type="EMBL" id="CAA7396884.1"/>
    </source>
</evidence>
<dbReference type="EMBL" id="LR746268">
    <property type="protein sequence ID" value="CAA7396884.1"/>
    <property type="molecule type" value="Genomic_DNA"/>
</dbReference>
<protein>
    <recommendedName>
        <fullName evidence="2">J domain-containing protein</fullName>
    </recommendedName>
</protein>
<dbReference type="PROSITE" id="PS50076">
    <property type="entry name" value="DNAJ_2"/>
    <property type="match status" value="1"/>
</dbReference>
<dbReference type="InterPro" id="IPR036869">
    <property type="entry name" value="J_dom_sf"/>
</dbReference>
<feature type="domain" description="J" evidence="2">
    <location>
        <begin position="211"/>
        <end position="273"/>
    </location>
</feature>
<feature type="compositionally biased region" description="Basic and acidic residues" evidence="1">
    <location>
        <begin position="39"/>
        <end position="70"/>
    </location>
</feature>
<feature type="compositionally biased region" description="Acidic residues" evidence="1">
    <location>
        <begin position="188"/>
        <end position="199"/>
    </location>
</feature>
<reference evidence="3" key="1">
    <citation type="submission" date="2020-02" db="EMBL/GenBank/DDBJ databases">
        <authorList>
            <person name="Scholz U."/>
            <person name="Mascher M."/>
            <person name="Fiebig A."/>
        </authorList>
    </citation>
    <scope>NUCLEOTIDE SEQUENCE</scope>
</reference>
<sequence>MLRPLWRRVLGEPIPCPPHGRASFRSTPVVCAKWKSKFNRKEETGGQRAPKDEAGSWHSEEERSGFRGEDVSDDLDDRAQAKNHSQFRPRHPPRRCRRNGKKSSRSFYSEDDDGDLHVGPVFQATFGNRCYTWSFRPWQEFNSRNPPPGFEWRGGSGSTGKDRVWESSSESDDDSGWANQGRAWERDSDFDDDNDDDDDPCRASKPVGLYSHRATLGLPATGPLKIGDVKIAFRMAALKWHPDRHPGPSQQSVAEEKFKRCLDAYKCLCDALNSA</sequence>
<gene>
    <name evidence="3" type="ORF">SI8410_05007547</name>
</gene>
<dbReference type="PANTHER" id="PTHR45376:SF5">
    <property type="entry name" value="CHAPERONE DNAJ-DOMAIN SUPERFAMILY PROTEIN"/>
    <property type="match status" value="1"/>
</dbReference>
<dbReference type="PANTHER" id="PTHR45376">
    <property type="entry name" value="CHAPERONE DNAJ-DOMAIN SUPERFAMILY PROTEIN-RELATED"/>
    <property type="match status" value="1"/>
</dbReference>
<accession>A0A7I8KI80</accession>
<organism evidence="3 4">
    <name type="scientific">Spirodela intermedia</name>
    <name type="common">Intermediate duckweed</name>
    <dbReference type="NCBI Taxonomy" id="51605"/>
    <lineage>
        <taxon>Eukaryota</taxon>
        <taxon>Viridiplantae</taxon>
        <taxon>Streptophyta</taxon>
        <taxon>Embryophyta</taxon>
        <taxon>Tracheophyta</taxon>
        <taxon>Spermatophyta</taxon>
        <taxon>Magnoliopsida</taxon>
        <taxon>Liliopsida</taxon>
        <taxon>Araceae</taxon>
        <taxon>Lemnoideae</taxon>
        <taxon>Spirodela</taxon>
    </lineage>
</organism>
<evidence type="ECO:0000256" key="1">
    <source>
        <dbReference type="SAM" id="MobiDB-lite"/>
    </source>
</evidence>